<dbReference type="PANTHER" id="PTHR24320">
    <property type="entry name" value="RETINOL DEHYDROGENASE"/>
    <property type="match status" value="1"/>
</dbReference>
<dbReference type="EMBL" id="CP043732">
    <property type="protein sequence ID" value="QMU97233.1"/>
    <property type="molecule type" value="Genomic_DNA"/>
</dbReference>
<reference evidence="3 4" key="1">
    <citation type="journal article" date="2020" name="Front. Microbiol.">
        <title>Design of Bacterial Strain-Specific qPCR Assays Using NGS Data and Publicly Available Resources and Its Application to Track Biocontrol Strains.</title>
        <authorList>
            <person name="Hernandez I."/>
            <person name="Sant C."/>
            <person name="Martinez R."/>
            <person name="Fernandez C."/>
        </authorList>
    </citation>
    <scope>NUCLEOTIDE SEQUENCE [LARGE SCALE GENOMIC DNA]</scope>
    <source>
        <strain evidence="3 4">B24</strain>
    </source>
</reference>
<dbReference type="AlphaFoldDB" id="A0A7D7WHC2"/>
<evidence type="ECO:0000256" key="1">
    <source>
        <dbReference type="ARBA" id="ARBA00006484"/>
    </source>
</evidence>
<proteinExistence type="inferred from homology"/>
<dbReference type="PANTHER" id="PTHR24320:SF148">
    <property type="entry name" value="NAD(P)-BINDING ROSSMANN-FOLD SUPERFAMILY PROTEIN"/>
    <property type="match status" value="1"/>
</dbReference>
<dbReference type="Gene3D" id="3.40.50.720">
    <property type="entry name" value="NAD(P)-binding Rossmann-like Domain"/>
    <property type="match status" value="1"/>
</dbReference>
<dbReference type="PRINTS" id="PR00081">
    <property type="entry name" value="GDHRDH"/>
</dbReference>
<protein>
    <submittedName>
        <fullName evidence="3">SDR family NAD(P)-dependent oxidoreductase</fullName>
    </submittedName>
</protein>
<dbReference type="GO" id="GO:0016491">
    <property type="term" value="F:oxidoreductase activity"/>
    <property type="evidence" value="ECO:0007669"/>
    <property type="project" value="UniProtKB-KW"/>
</dbReference>
<organism evidence="3 4">
    <name type="scientific">Microbacterium esteraromaticum</name>
    <dbReference type="NCBI Taxonomy" id="57043"/>
    <lineage>
        <taxon>Bacteria</taxon>
        <taxon>Bacillati</taxon>
        <taxon>Actinomycetota</taxon>
        <taxon>Actinomycetes</taxon>
        <taxon>Micrococcales</taxon>
        <taxon>Microbacteriaceae</taxon>
        <taxon>Microbacterium</taxon>
    </lineage>
</organism>
<keyword evidence="2" id="KW-0560">Oxidoreductase</keyword>
<accession>A0A7D7WHC2</accession>
<comment type="similarity">
    <text evidence="1">Belongs to the short-chain dehydrogenases/reductases (SDR) family.</text>
</comment>
<dbReference type="Pfam" id="PF00106">
    <property type="entry name" value="adh_short"/>
    <property type="match status" value="1"/>
</dbReference>
<dbReference type="RefSeq" id="WP_182252227.1">
    <property type="nucleotide sequence ID" value="NZ_CP043732.1"/>
</dbReference>
<dbReference type="Proteomes" id="UP000515708">
    <property type="component" value="Chromosome"/>
</dbReference>
<evidence type="ECO:0000313" key="4">
    <source>
        <dbReference type="Proteomes" id="UP000515708"/>
    </source>
</evidence>
<dbReference type="NCBIfam" id="NF004513">
    <property type="entry name" value="PRK05854.1"/>
    <property type="match status" value="1"/>
</dbReference>
<dbReference type="InterPro" id="IPR002347">
    <property type="entry name" value="SDR_fam"/>
</dbReference>
<dbReference type="SUPFAM" id="SSF51735">
    <property type="entry name" value="NAD(P)-binding Rossmann-fold domains"/>
    <property type="match status" value="1"/>
</dbReference>
<gene>
    <name evidence="3" type="ORF">FVO59_08400</name>
</gene>
<dbReference type="InterPro" id="IPR036291">
    <property type="entry name" value="NAD(P)-bd_dom_sf"/>
</dbReference>
<sequence length="344" mass="37222">MSNRSIEITVPDLSGKRIVVTGASDGIGLRIAGRLAMAGAELVLPVRNTAKGDAAAARIRRRTPGAQITTPPLDLSSLESIAAFGDSMRADGRPVHVLINNAGVMTPPDRRTTADGFELQFGTNHLGHFALVGRLLPLLREGRARVTSQISVAANERRINWDDLNWERSYNGMTAYSQSKIALGLFALELDRLSAERGWGITSNLSHPGVAPTSLLAARPELGRPRDTLGVRFIRWGSAHGILFGTPESAALPALYAATSPDAERRVLYGPSGIRHLGGAPAAQRLYSRLRSAEDAERICAVSEELTRVRFPDSDAEWCDTVRHVRSHESCRSVRQNIPGKTGE</sequence>
<evidence type="ECO:0000256" key="2">
    <source>
        <dbReference type="ARBA" id="ARBA00023002"/>
    </source>
</evidence>
<evidence type="ECO:0000313" key="3">
    <source>
        <dbReference type="EMBL" id="QMU97233.1"/>
    </source>
</evidence>
<name>A0A7D7WHC2_9MICO</name>